<dbReference type="GO" id="GO:0070475">
    <property type="term" value="P:rRNA base methylation"/>
    <property type="evidence" value="ECO:0007669"/>
    <property type="project" value="TreeGrafter"/>
</dbReference>
<dbReference type="NCBIfam" id="NF008725">
    <property type="entry name" value="PRK11727.1"/>
    <property type="match status" value="1"/>
</dbReference>
<accession>A0A1G9IWI2</accession>
<dbReference type="Pfam" id="PF05971">
    <property type="entry name" value="Methyltransf_10"/>
    <property type="match status" value="1"/>
</dbReference>
<dbReference type="CDD" id="cd02440">
    <property type="entry name" value="AdoMet_MTases"/>
    <property type="match status" value="1"/>
</dbReference>
<sequence>MRPAKKEHPAEKHQLHPRSKHRGRYHFQELIASCPELAPFVALNPYGDESINFFDPQAVKTLNKALLKHHYHVDQWDIPAHYLCPPIPGRADYLHYMADVLRDSVPAPLGQAIPTGPTIRCLDVGVGANGIYPLLGTQEYGWSFVGSDIDPVALQAATKILDRNPTLHARITLRHQREPTRIFQGILQKGEYVDFSLCNPPFHASRAEAHAGSVRKLSNLKRKKVRNPTLNFGGQSNELWCAGGEEAFVQKMIRESQRFATSCFWFSTLVAKQAHLKTVYQTLKQVAAADVNTIPMGHGNKISRIVTWTFLTKPEQEDWVRSRWAEALRPPL</sequence>
<dbReference type="PANTHER" id="PTHR13393">
    <property type="entry name" value="SAM-DEPENDENT METHYLTRANSFERASE"/>
    <property type="match status" value="1"/>
</dbReference>
<keyword evidence="2 6" id="KW-0698">rRNA processing</keyword>
<dbReference type="SUPFAM" id="SSF53335">
    <property type="entry name" value="S-adenosyl-L-methionine-dependent methyltransferases"/>
    <property type="match status" value="1"/>
</dbReference>
<dbReference type="InterPro" id="IPR029063">
    <property type="entry name" value="SAM-dependent_MTases_sf"/>
</dbReference>
<dbReference type="EC" id="2.1.1.181" evidence="6"/>
<evidence type="ECO:0000256" key="4">
    <source>
        <dbReference type="ARBA" id="ARBA00022679"/>
    </source>
</evidence>
<keyword evidence="3 6" id="KW-0489">Methyltransferase</keyword>
<dbReference type="OrthoDB" id="1115728at2"/>
<dbReference type="InterPro" id="IPR010286">
    <property type="entry name" value="METTL16/RlmF"/>
</dbReference>
<evidence type="ECO:0000313" key="8">
    <source>
        <dbReference type="EMBL" id="SDL29204.1"/>
    </source>
</evidence>
<dbReference type="GO" id="GO:0005737">
    <property type="term" value="C:cytoplasm"/>
    <property type="evidence" value="ECO:0007669"/>
    <property type="project" value="UniProtKB-SubCell"/>
</dbReference>
<evidence type="ECO:0000256" key="5">
    <source>
        <dbReference type="ARBA" id="ARBA00022691"/>
    </source>
</evidence>
<keyword evidence="5 6" id="KW-0949">S-adenosyl-L-methionine</keyword>
<keyword evidence="4 6" id="KW-0808">Transferase</keyword>
<evidence type="ECO:0000256" key="6">
    <source>
        <dbReference type="HAMAP-Rule" id="MF_01848"/>
    </source>
</evidence>
<dbReference type="PANTHER" id="PTHR13393:SF0">
    <property type="entry name" value="RNA N6-ADENOSINE-METHYLTRANSFERASE METTL16"/>
    <property type="match status" value="1"/>
</dbReference>
<dbReference type="Gene3D" id="3.40.50.150">
    <property type="entry name" value="Vaccinia Virus protein VP39"/>
    <property type="match status" value="1"/>
</dbReference>
<evidence type="ECO:0000256" key="3">
    <source>
        <dbReference type="ARBA" id="ARBA00022603"/>
    </source>
</evidence>
<reference evidence="8 9" key="1">
    <citation type="submission" date="2016-10" db="EMBL/GenBank/DDBJ databases">
        <authorList>
            <person name="de Groot N.N."/>
        </authorList>
    </citation>
    <scope>NUCLEOTIDE SEQUENCE [LARGE SCALE GENOMIC DNA]</scope>
    <source>
        <strain evidence="8 9">DSM 25186</strain>
    </source>
</reference>
<dbReference type="Proteomes" id="UP000198510">
    <property type="component" value="Unassembled WGS sequence"/>
</dbReference>
<feature type="compositionally biased region" description="Basic and acidic residues" evidence="7">
    <location>
        <begin position="1"/>
        <end position="14"/>
    </location>
</feature>
<gene>
    <name evidence="6" type="primary">rlmF</name>
    <name evidence="8" type="ORF">SAMN05421823_105123</name>
</gene>
<dbReference type="EMBL" id="FNFO01000005">
    <property type="protein sequence ID" value="SDL29204.1"/>
    <property type="molecule type" value="Genomic_DNA"/>
</dbReference>
<dbReference type="InterPro" id="IPR016909">
    <property type="entry name" value="rRNA_lsu_MeTfrase_F"/>
</dbReference>
<evidence type="ECO:0000313" key="9">
    <source>
        <dbReference type="Proteomes" id="UP000198510"/>
    </source>
</evidence>
<keyword evidence="9" id="KW-1185">Reference proteome</keyword>
<feature type="region of interest" description="Disordered" evidence="7">
    <location>
        <begin position="1"/>
        <end position="21"/>
    </location>
</feature>
<keyword evidence="1 6" id="KW-0963">Cytoplasm</keyword>
<protein>
    <recommendedName>
        <fullName evidence="6">Ribosomal RNA large subunit methyltransferase F</fullName>
        <ecNumber evidence="6">2.1.1.181</ecNumber>
    </recommendedName>
    <alternativeName>
        <fullName evidence="6">23S rRNA mA1618 methyltransferase</fullName>
    </alternativeName>
    <alternativeName>
        <fullName evidence="6">rRNA adenine N-6-methyltransferase</fullName>
    </alternativeName>
</protein>
<proteinExistence type="inferred from homology"/>
<evidence type="ECO:0000256" key="2">
    <source>
        <dbReference type="ARBA" id="ARBA00022552"/>
    </source>
</evidence>
<comment type="function">
    <text evidence="6">Specifically methylates the adenine in position 1618 of 23S rRNA.</text>
</comment>
<evidence type="ECO:0000256" key="1">
    <source>
        <dbReference type="ARBA" id="ARBA00022490"/>
    </source>
</evidence>
<evidence type="ECO:0000256" key="7">
    <source>
        <dbReference type="SAM" id="MobiDB-lite"/>
    </source>
</evidence>
<comment type="similarity">
    <text evidence="6">Belongs to the methyltransferase superfamily. METTL16/RlmF family.</text>
</comment>
<dbReference type="HAMAP" id="MF_01848">
    <property type="entry name" value="23SrRNA_methyltr_F"/>
    <property type="match status" value="1"/>
</dbReference>
<dbReference type="RefSeq" id="WP_089683554.1">
    <property type="nucleotide sequence ID" value="NZ_FNFO01000005.1"/>
</dbReference>
<dbReference type="AlphaFoldDB" id="A0A1G9IWI2"/>
<name>A0A1G9IWI2_9BACT</name>
<comment type="catalytic activity">
    <reaction evidence="6">
        <text>adenosine(1618) in 23S rRNA + S-adenosyl-L-methionine = N(6)-methyladenosine(1618) in 23S rRNA + S-adenosyl-L-homocysteine + H(+)</text>
        <dbReference type="Rhea" id="RHEA:16497"/>
        <dbReference type="Rhea" id="RHEA-COMP:10229"/>
        <dbReference type="Rhea" id="RHEA-COMP:10231"/>
        <dbReference type="ChEBI" id="CHEBI:15378"/>
        <dbReference type="ChEBI" id="CHEBI:57856"/>
        <dbReference type="ChEBI" id="CHEBI:59789"/>
        <dbReference type="ChEBI" id="CHEBI:74411"/>
        <dbReference type="ChEBI" id="CHEBI:74449"/>
        <dbReference type="EC" id="2.1.1.181"/>
    </reaction>
</comment>
<organism evidence="8 9">
    <name type="scientific">Catalinimonas alkaloidigena</name>
    <dbReference type="NCBI Taxonomy" id="1075417"/>
    <lineage>
        <taxon>Bacteria</taxon>
        <taxon>Pseudomonadati</taxon>
        <taxon>Bacteroidota</taxon>
        <taxon>Cytophagia</taxon>
        <taxon>Cytophagales</taxon>
        <taxon>Catalimonadaceae</taxon>
        <taxon>Catalinimonas</taxon>
    </lineage>
</organism>
<dbReference type="STRING" id="1075417.SAMN05421823_105123"/>
<comment type="subcellular location">
    <subcellularLocation>
        <location evidence="6">Cytoplasm</location>
    </subcellularLocation>
</comment>
<dbReference type="PIRSF" id="PIRSF029038">
    <property type="entry name" value="Mtase_YbiN_prd"/>
    <property type="match status" value="1"/>
</dbReference>
<dbReference type="GO" id="GO:0052907">
    <property type="term" value="F:23S rRNA (adenine(1618)-N(6))-methyltransferase activity"/>
    <property type="evidence" value="ECO:0007669"/>
    <property type="project" value="UniProtKB-EC"/>
</dbReference>